<feature type="non-terminal residue" evidence="1">
    <location>
        <position position="1"/>
    </location>
</feature>
<name>A0A699YHL3_HAELA</name>
<protein>
    <submittedName>
        <fullName evidence="1">Uncharacterized protein</fullName>
    </submittedName>
</protein>
<sequence length="63" mass="6616">MTTACCAACFSNSAAPAWRPGRSTGRSRWWSGWPSGACLTAPGCVTWAAALGTTRCTWPSTAY</sequence>
<dbReference type="Proteomes" id="UP000485058">
    <property type="component" value="Unassembled WGS sequence"/>
</dbReference>
<proteinExistence type="predicted"/>
<dbReference type="EMBL" id="BLLF01000251">
    <property type="protein sequence ID" value="GFH09657.1"/>
    <property type="molecule type" value="Genomic_DNA"/>
</dbReference>
<dbReference type="AlphaFoldDB" id="A0A699YHL3"/>
<evidence type="ECO:0000313" key="2">
    <source>
        <dbReference type="Proteomes" id="UP000485058"/>
    </source>
</evidence>
<feature type="non-terminal residue" evidence="1">
    <location>
        <position position="63"/>
    </location>
</feature>
<comment type="caution">
    <text evidence="1">The sequence shown here is derived from an EMBL/GenBank/DDBJ whole genome shotgun (WGS) entry which is preliminary data.</text>
</comment>
<reference evidence="1 2" key="1">
    <citation type="submission" date="2020-02" db="EMBL/GenBank/DDBJ databases">
        <title>Draft genome sequence of Haematococcus lacustris strain NIES-144.</title>
        <authorList>
            <person name="Morimoto D."/>
            <person name="Nakagawa S."/>
            <person name="Yoshida T."/>
            <person name="Sawayama S."/>
        </authorList>
    </citation>
    <scope>NUCLEOTIDE SEQUENCE [LARGE SCALE GENOMIC DNA]</scope>
    <source>
        <strain evidence="1 2">NIES-144</strain>
    </source>
</reference>
<evidence type="ECO:0000313" key="1">
    <source>
        <dbReference type="EMBL" id="GFH09657.1"/>
    </source>
</evidence>
<accession>A0A699YHL3</accession>
<gene>
    <name evidence="1" type="ORF">HaLaN_04838</name>
</gene>
<keyword evidence="2" id="KW-1185">Reference proteome</keyword>
<organism evidence="1 2">
    <name type="scientific">Haematococcus lacustris</name>
    <name type="common">Green alga</name>
    <name type="synonym">Haematococcus pluvialis</name>
    <dbReference type="NCBI Taxonomy" id="44745"/>
    <lineage>
        <taxon>Eukaryota</taxon>
        <taxon>Viridiplantae</taxon>
        <taxon>Chlorophyta</taxon>
        <taxon>core chlorophytes</taxon>
        <taxon>Chlorophyceae</taxon>
        <taxon>CS clade</taxon>
        <taxon>Chlamydomonadales</taxon>
        <taxon>Haematococcaceae</taxon>
        <taxon>Haematococcus</taxon>
    </lineage>
</organism>